<gene>
    <name evidence="1" type="ORF">DY000_02030645</name>
</gene>
<evidence type="ECO:0000313" key="2">
    <source>
        <dbReference type="Proteomes" id="UP000266723"/>
    </source>
</evidence>
<name>A0ABQ7DFD7_BRACR</name>
<sequence length="182" mass="20816">MQTNQLCLTLINRDIYYDPVRVVKPHTPNTGVNTGFIAACHCEFEDEYETEYSGSIDSQTPPLIPSLRNRLITITVKNRQGDYSIGSWADDSHHESFAIDTALPEMQSDEYGKDYHREKNIECRGLAMEDRGLLHTSFTDMASTSIDSDIHLSIDTHHTPDSKLHVKDNIEYGYCWGKILRY</sequence>
<dbReference type="EMBL" id="QGKV02000649">
    <property type="protein sequence ID" value="KAF3576171.1"/>
    <property type="molecule type" value="Genomic_DNA"/>
</dbReference>
<evidence type="ECO:0000313" key="1">
    <source>
        <dbReference type="EMBL" id="KAF3576171.1"/>
    </source>
</evidence>
<keyword evidence="2" id="KW-1185">Reference proteome</keyword>
<organism evidence="1 2">
    <name type="scientific">Brassica cretica</name>
    <name type="common">Mustard</name>
    <dbReference type="NCBI Taxonomy" id="69181"/>
    <lineage>
        <taxon>Eukaryota</taxon>
        <taxon>Viridiplantae</taxon>
        <taxon>Streptophyta</taxon>
        <taxon>Embryophyta</taxon>
        <taxon>Tracheophyta</taxon>
        <taxon>Spermatophyta</taxon>
        <taxon>Magnoliopsida</taxon>
        <taxon>eudicotyledons</taxon>
        <taxon>Gunneridae</taxon>
        <taxon>Pentapetalae</taxon>
        <taxon>rosids</taxon>
        <taxon>malvids</taxon>
        <taxon>Brassicales</taxon>
        <taxon>Brassicaceae</taxon>
        <taxon>Brassiceae</taxon>
        <taxon>Brassica</taxon>
    </lineage>
</organism>
<reference evidence="1 2" key="1">
    <citation type="journal article" date="2020" name="BMC Genomics">
        <title>Intraspecific diversification of the crop wild relative Brassica cretica Lam. using demographic model selection.</title>
        <authorList>
            <person name="Kioukis A."/>
            <person name="Michalopoulou V.A."/>
            <person name="Briers L."/>
            <person name="Pirintsos S."/>
            <person name="Studholme D.J."/>
            <person name="Pavlidis P."/>
            <person name="Sarris P.F."/>
        </authorList>
    </citation>
    <scope>NUCLEOTIDE SEQUENCE [LARGE SCALE GENOMIC DNA]</scope>
    <source>
        <strain evidence="2">cv. PFS-1207/04</strain>
    </source>
</reference>
<dbReference type="Proteomes" id="UP000266723">
    <property type="component" value="Unassembled WGS sequence"/>
</dbReference>
<comment type="caution">
    <text evidence="1">The sequence shown here is derived from an EMBL/GenBank/DDBJ whole genome shotgun (WGS) entry which is preliminary data.</text>
</comment>
<protein>
    <submittedName>
        <fullName evidence="1">Uncharacterized protein</fullName>
    </submittedName>
</protein>
<accession>A0ABQ7DFD7</accession>
<proteinExistence type="predicted"/>